<proteinExistence type="predicted"/>
<feature type="compositionally biased region" description="Polar residues" evidence="1">
    <location>
        <begin position="111"/>
        <end position="123"/>
    </location>
</feature>
<sequence length="170" mass="19216">MHTRTTRIYDGLPQTCPGASRTAGGTRRSVRGRFHNVTDPQVARLNSTGPSTHMSGRKDLTNSPEQRPARMRSERETNLRFVERKKESKDMQRRSTPRECTQGKYGPAGARTTTQHDTPSNPSRHWLLRTGRRGRVRAAGACDAAAMIRIINEDTCEMRGARGERRETRD</sequence>
<reference evidence="2 3" key="1">
    <citation type="journal article" date="2015" name="Biotechnol. Biofuels">
        <title>Enhanced degradation of softwood versus hardwood by the white-rot fungus Pycnoporus coccineus.</title>
        <authorList>
            <person name="Couturier M."/>
            <person name="Navarro D."/>
            <person name="Chevret D."/>
            <person name="Henrissat B."/>
            <person name="Piumi F."/>
            <person name="Ruiz-Duenas F.J."/>
            <person name="Martinez A.T."/>
            <person name="Grigoriev I.V."/>
            <person name="Riley R."/>
            <person name="Lipzen A."/>
            <person name="Berrin J.G."/>
            <person name="Master E.R."/>
            <person name="Rosso M.N."/>
        </authorList>
    </citation>
    <scope>NUCLEOTIDE SEQUENCE [LARGE SCALE GENOMIC DNA]</scope>
    <source>
        <strain evidence="2 3">BRFM310</strain>
    </source>
</reference>
<gene>
    <name evidence="2" type="ORF">PYCCODRAFT_933464</name>
</gene>
<feature type="compositionally biased region" description="Basic and acidic residues" evidence="1">
    <location>
        <begin position="67"/>
        <end position="97"/>
    </location>
</feature>
<keyword evidence="3" id="KW-1185">Reference proteome</keyword>
<feature type="region of interest" description="Disordered" evidence="1">
    <location>
        <begin position="1"/>
        <end position="124"/>
    </location>
</feature>
<evidence type="ECO:0000256" key="1">
    <source>
        <dbReference type="SAM" id="MobiDB-lite"/>
    </source>
</evidence>
<dbReference type="Proteomes" id="UP000193067">
    <property type="component" value="Unassembled WGS sequence"/>
</dbReference>
<evidence type="ECO:0000313" key="2">
    <source>
        <dbReference type="EMBL" id="OSD06460.1"/>
    </source>
</evidence>
<accession>A0A1Y2IZ98</accession>
<protein>
    <submittedName>
        <fullName evidence="2">Uncharacterized protein</fullName>
    </submittedName>
</protein>
<evidence type="ECO:0000313" key="3">
    <source>
        <dbReference type="Proteomes" id="UP000193067"/>
    </source>
</evidence>
<dbReference type="EMBL" id="KZ084090">
    <property type="protein sequence ID" value="OSD06460.1"/>
    <property type="molecule type" value="Genomic_DNA"/>
</dbReference>
<name>A0A1Y2IZ98_TRAC3</name>
<feature type="compositionally biased region" description="Polar residues" evidence="1">
    <location>
        <begin position="44"/>
        <end position="54"/>
    </location>
</feature>
<organism evidence="2 3">
    <name type="scientific">Trametes coccinea (strain BRFM310)</name>
    <name type="common">Pycnoporus coccineus</name>
    <dbReference type="NCBI Taxonomy" id="1353009"/>
    <lineage>
        <taxon>Eukaryota</taxon>
        <taxon>Fungi</taxon>
        <taxon>Dikarya</taxon>
        <taxon>Basidiomycota</taxon>
        <taxon>Agaricomycotina</taxon>
        <taxon>Agaricomycetes</taxon>
        <taxon>Polyporales</taxon>
        <taxon>Polyporaceae</taxon>
        <taxon>Trametes</taxon>
    </lineage>
</organism>
<dbReference type="AlphaFoldDB" id="A0A1Y2IZ98"/>